<accession>A0A517NT71</accession>
<evidence type="ECO:0000313" key="3">
    <source>
        <dbReference type="Proteomes" id="UP000319817"/>
    </source>
</evidence>
<evidence type="ECO:0008006" key="4">
    <source>
        <dbReference type="Google" id="ProtNLM"/>
    </source>
</evidence>
<sequence precursor="true">MKKIACLMLFCATVCFVLPGCGGSESSVVEAPQESGDGSAMEGIDDEAYNKAMNEAMKGQGGN</sequence>
<gene>
    <name evidence="2" type="ORF">K239x_22650</name>
</gene>
<dbReference type="EMBL" id="CP036526">
    <property type="protein sequence ID" value="QDT10309.1"/>
    <property type="molecule type" value="Genomic_DNA"/>
</dbReference>
<dbReference type="AlphaFoldDB" id="A0A517NT71"/>
<evidence type="ECO:0000256" key="1">
    <source>
        <dbReference type="SAM" id="SignalP"/>
    </source>
</evidence>
<dbReference type="OrthoDB" id="288105at2"/>
<keyword evidence="1" id="KW-0732">Signal</keyword>
<protein>
    <recommendedName>
        <fullName evidence="4">Secreted protein</fullName>
    </recommendedName>
</protein>
<organism evidence="2 3">
    <name type="scientific">Stieleria marina</name>
    <dbReference type="NCBI Taxonomy" id="1930275"/>
    <lineage>
        <taxon>Bacteria</taxon>
        <taxon>Pseudomonadati</taxon>
        <taxon>Planctomycetota</taxon>
        <taxon>Planctomycetia</taxon>
        <taxon>Pirellulales</taxon>
        <taxon>Pirellulaceae</taxon>
        <taxon>Stieleria</taxon>
    </lineage>
</organism>
<feature type="signal peptide" evidence="1">
    <location>
        <begin position="1"/>
        <end position="19"/>
    </location>
</feature>
<keyword evidence="3" id="KW-1185">Reference proteome</keyword>
<proteinExistence type="predicted"/>
<dbReference type="Proteomes" id="UP000319817">
    <property type="component" value="Chromosome"/>
</dbReference>
<feature type="chain" id="PRO_5021872348" description="Secreted protein" evidence="1">
    <location>
        <begin position="20"/>
        <end position="63"/>
    </location>
</feature>
<reference evidence="2 3" key="1">
    <citation type="submission" date="2019-02" db="EMBL/GenBank/DDBJ databases">
        <title>Deep-cultivation of Planctomycetes and their phenomic and genomic characterization uncovers novel biology.</title>
        <authorList>
            <person name="Wiegand S."/>
            <person name="Jogler M."/>
            <person name="Boedeker C."/>
            <person name="Pinto D."/>
            <person name="Vollmers J."/>
            <person name="Rivas-Marin E."/>
            <person name="Kohn T."/>
            <person name="Peeters S.H."/>
            <person name="Heuer A."/>
            <person name="Rast P."/>
            <person name="Oberbeckmann S."/>
            <person name="Bunk B."/>
            <person name="Jeske O."/>
            <person name="Meyerdierks A."/>
            <person name="Storesund J.E."/>
            <person name="Kallscheuer N."/>
            <person name="Luecker S."/>
            <person name="Lage O.M."/>
            <person name="Pohl T."/>
            <person name="Merkel B.J."/>
            <person name="Hornburger P."/>
            <person name="Mueller R.-W."/>
            <person name="Bruemmer F."/>
            <person name="Labrenz M."/>
            <person name="Spormann A.M."/>
            <person name="Op den Camp H."/>
            <person name="Overmann J."/>
            <person name="Amann R."/>
            <person name="Jetten M.S.M."/>
            <person name="Mascher T."/>
            <person name="Medema M.H."/>
            <person name="Devos D.P."/>
            <person name="Kaster A.-K."/>
            <person name="Ovreas L."/>
            <person name="Rohde M."/>
            <person name="Galperin M.Y."/>
            <person name="Jogler C."/>
        </authorList>
    </citation>
    <scope>NUCLEOTIDE SEQUENCE [LARGE SCALE GENOMIC DNA]</scope>
    <source>
        <strain evidence="2 3">K23_9</strain>
    </source>
</reference>
<name>A0A517NT71_9BACT</name>
<dbReference type="RefSeq" id="WP_145417808.1">
    <property type="nucleotide sequence ID" value="NZ_CP036526.1"/>
</dbReference>
<evidence type="ECO:0000313" key="2">
    <source>
        <dbReference type="EMBL" id="QDT10309.1"/>
    </source>
</evidence>